<sequence>MKTSDVLIVIDMQKGVCDGIYRRNEFIEQINQRILIYRKEKKPIIFIQHHDDELIKESEGWQLLPELLTAMWKKHMLMDSIKLNCKCFWKSCQ</sequence>
<dbReference type="PATRIC" id="fig|1415168.3.peg.304"/>
<dbReference type="SUPFAM" id="SSF52499">
    <property type="entry name" value="Isochorismatase-like hydrolases"/>
    <property type="match status" value="1"/>
</dbReference>
<evidence type="ECO:0000259" key="1">
    <source>
        <dbReference type="Pfam" id="PF00857"/>
    </source>
</evidence>
<proteinExistence type="predicted"/>
<feature type="domain" description="Isochorismatase-like" evidence="1">
    <location>
        <begin position="6"/>
        <end position="67"/>
    </location>
</feature>
<dbReference type="InterPro" id="IPR000868">
    <property type="entry name" value="Isochorismatase-like_dom"/>
</dbReference>
<dbReference type="Pfam" id="PF00857">
    <property type="entry name" value="Isochorismatase"/>
    <property type="match status" value="1"/>
</dbReference>
<accession>A0A084ADY7</accession>
<dbReference type="AlphaFoldDB" id="A0A084ADY7"/>
<comment type="caution">
    <text evidence="2">The sequence shown here is derived from an EMBL/GenBank/DDBJ whole genome shotgun (WGS) entry which is preliminary data.</text>
</comment>
<evidence type="ECO:0000313" key="3">
    <source>
        <dbReference type="Proteomes" id="UP000028401"/>
    </source>
</evidence>
<name>A0A084ADY7_LACLC</name>
<dbReference type="InterPro" id="IPR036380">
    <property type="entry name" value="Isochorismatase-like_sf"/>
</dbReference>
<gene>
    <name evidence="2" type="ORF">U725_00291</name>
</gene>
<protein>
    <submittedName>
        <fullName evidence="2">Amidases-like nicotinamidase</fullName>
    </submittedName>
</protein>
<organism evidence="2 3">
    <name type="scientific">Lactococcus cremoris subsp. cremoris GE214</name>
    <dbReference type="NCBI Taxonomy" id="1415168"/>
    <lineage>
        <taxon>Bacteria</taxon>
        <taxon>Bacillati</taxon>
        <taxon>Bacillota</taxon>
        <taxon>Bacilli</taxon>
        <taxon>Lactobacillales</taxon>
        <taxon>Streptococcaceae</taxon>
        <taxon>Lactococcus</taxon>
        <taxon>Lactococcus cremoris subsp. cremoris</taxon>
    </lineage>
</organism>
<reference evidence="2 3" key="1">
    <citation type="submission" date="2014-06" db="EMBL/GenBank/DDBJ databases">
        <title>Draft genome sequence of the putrescine producing strain Lactococcus lactis subsp cremoris GE214.</title>
        <authorList>
            <person name="Ladero V."/>
            <person name="Linares D.M."/>
            <person name="del Rio B."/>
            <person name="Mayo B."/>
            <person name="Martin M.C."/>
            <person name="Fernandez M."/>
            <person name="Alvarez M.A."/>
        </authorList>
    </citation>
    <scope>NUCLEOTIDE SEQUENCE [LARGE SCALE GENOMIC DNA]</scope>
    <source>
        <strain evidence="2 3">GE214</strain>
    </source>
</reference>
<dbReference type="EMBL" id="AZSI01000007">
    <property type="protein sequence ID" value="KEY63516.1"/>
    <property type="molecule type" value="Genomic_DNA"/>
</dbReference>
<evidence type="ECO:0000313" key="2">
    <source>
        <dbReference type="EMBL" id="KEY63516.1"/>
    </source>
</evidence>
<dbReference type="Gene3D" id="3.40.50.850">
    <property type="entry name" value="Isochorismatase-like"/>
    <property type="match status" value="1"/>
</dbReference>
<dbReference type="Proteomes" id="UP000028401">
    <property type="component" value="Unassembled WGS sequence"/>
</dbReference>